<keyword evidence="4" id="KW-1185">Reference proteome</keyword>
<evidence type="ECO:0000313" key="4">
    <source>
        <dbReference type="Proteomes" id="UP000029500"/>
    </source>
</evidence>
<protein>
    <submittedName>
        <fullName evidence="3">Polyketide cyclase</fullName>
    </submittedName>
</protein>
<proteinExistence type="inferred from homology"/>
<dbReference type="InterPro" id="IPR023393">
    <property type="entry name" value="START-like_dom_sf"/>
</dbReference>
<dbReference type="Pfam" id="PF08327">
    <property type="entry name" value="AHSA1"/>
    <property type="match status" value="1"/>
</dbReference>
<dbReference type="eggNOG" id="COG3832">
    <property type="taxonomic scope" value="Bacteria"/>
</dbReference>
<dbReference type="OrthoDB" id="384974at2"/>
<comment type="similarity">
    <text evidence="1">Belongs to the AHA1 family.</text>
</comment>
<evidence type="ECO:0000259" key="2">
    <source>
        <dbReference type="Pfam" id="PF08327"/>
    </source>
</evidence>
<dbReference type="STRING" id="189425.PGRAT_15355"/>
<reference evidence="3 4" key="1">
    <citation type="submission" date="2014-08" db="EMBL/GenBank/DDBJ databases">
        <title>Comparative genomics of the Paenibacillus odorifer group.</title>
        <authorList>
            <person name="den Bakker H.C."/>
            <person name="Tsai Y.-C."/>
            <person name="Martin N."/>
            <person name="Korlach J."/>
            <person name="Wiedmann M."/>
        </authorList>
    </citation>
    <scope>NUCLEOTIDE SEQUENCE [LARGE SCALE GENOMIC DNA]</scope>
    <source>
        <strain evidence="3 4">DSM 15220</strain>
    </source>
</reference>
<sequence length="144" mass="16318">METGKPVTITVEALVHSPVESVWKYWTGPEHITKWNTASDDWHTPYAENDLRAGGKFLSRMEAKDGSFGFDFGGVYDEVSMNERIAYTIGDGRKVKIDFVRQGNDTKIITVFEAEETNSVEMQQAGWQAIQDNFKKYVETAAEK</sequence>
<evidence type="ECO:0000313" key="3">
    <source>
        <dbReference type="EMBL" id="AIQ68843.1"/>
    </source>
</evidence>
<accession>A0A089MBL5</accession>
<dbReference type="CDD" id="cd08897">
    <property type="entry name" value="SRPBCC_CalC_Aha1-like_4"/>
    <property type="match status" value="1"/>
</dbReference>
<gene>
    <name evidence="3" type="ORF">PGRAT_15355</name>
</gene>
<dbReference type="InterPro" id="IPR013538">
    <property type="entry name" value="ASHA1/2-like_C"/>
</dbReference>
<dbReference type="HOGENOM" id="CLU_108923_1_0_9"/>
<dbReference type="EMBL" id="CP009287">
    <property type="protein sequence ID" value="AIQ68843.1"/>
    <property type="molecule type" value="Genomic_DNA"/>
</dbReference>
<dbReference type="AlphaFoldDB" id="A0A089MBL5"/>
<dbReference type="Proteomes" id="UP000029500">
    <property type="component" value="Chromosome"/>
</dbReference>
<evidence type="ECO:0000256" key="1">
    <source>
        <dbReference type="ARBA" id="ARBA00006817"/>
    </source>
</evidence>
<dbReference type="KEGG" id="pgm:PGRAT_15355"/>
<dbReference type="RefSeq" id="WP_025703593.1">
    <property type="nucleotide sequence ID" value="NZ_CP009287.1"/>
</dbReference>
<name>A0A089MBL5_9BACL</name>
<dbReference type="Gene3D" id="3.30.530.20">
    <property type="match status" value="1"/>
</dbReference>
<dbReference type="SUPFAM" id="SSF55961">
    <property type="entry name" value="Bet v1-like"/>
    <property type="match status" value="1"/>
</dbReference>
<feature type="domain" description="Activator of Hsp90 ATPase homologue 1/2-like C-terminal" evidence="2">
    <location>
        <begin position="17"/>
        <end position="139"/>
    </location>
</feature>
<organism evidence="3 4">
    <name type="scientific">Paenibacillus graminis</name>
    <dbReference type="NCBI Taxonomy" id="189425"/>
    <lineage>
        <taxon>Bacteria</taxon>
        <taxon>Bacillati</taxon>
        <taxon>Bacillota</taxon>
        <taxon>Bacilli</taxon>
        <taxon>Bacillales</taxon>
        <taxon>Paenibacillaceae</taxon>
        <taxon>Paenibacillus</taxon>
    </lineage>
</organism>